<evidence type="ECO:0000256" key="14">
    <source>
        <dbReference type="ARBA" id="ARBA00023324"/>
    </source>
</evidence>
<evidence type="ECO:0000256" key="8">
    <source>
        <dbReference type="ARBA" id="ARBA00022723"/>
    </source>
</evidence>
<feature type="binding site" evidence="17">
    <location>
        <position position="253"/>
    </location>
    <ligand>
        <name>Ca(2+)</name>
        <dbReference type="ChEBI" id="CHEBI:29108"/>
        <label>2</label>
    </ligand>
</feature>
<organism evidence="22 23">
    <name type="scientific">Quercus lobata</name>
    <name type="common">Valley oak</name>
    <dbReference type="NCBI Taxonomy" id="97700"/>
    <lineage>
        <taxon>Eukaryota</taxon>
        <taxon>Viridiplantae</taxon>
        <taxon>Streptophyta</taxon>
        <taxon>Embryophyta</taxon>
        <taxon>Tracheophyta</taxon>
        <taxon>Spermatophyta</taxon>
        <taxon>Magnoliopsida</taxon>
        <taxon>eudicotyledons</taxon>
        <taxon>Gunneridae</taxon>
        <taxon>Pentapetalae</taxon>
        <taxon>rosids</taxon>
        <taxon>fabids</taxon>
        <taxon>Fagales</taxon>
        <taxon>Fagaceae</taxon>
        <taxon>Quercus</taxon>
    </lineage>
</organism>
<feature type="domain" description="Plant heme peroxidase family profile" evidence="21">
    <location>
        <begin position="26"/>
        <end position="330"/>
    </location>
</feature>
<evidence type="ECO:0000256" key="6">
    <source>
        <dbReference type="ARBA" id="ARBA00022559"/>
    </source>
</evidence>
<keyword evidence="8 17" id="KW-0479">Metal-binding</keyword>
<feature type="active site" description="Proton acceptor" evidence="15">
    <location>
        <position position="67"/>
    </location>
</feature>
<evidence type="ECO:0000256" key="15">
    <source>
        <dbReference type="PIRSR" id="PIRSR600823-1"/>
    </source>
</evidence>
<comment type="similarity">
    <text evidence="20">Belongs to the peroxidase family. Classical plant (class III) peroxidase subfamily.</text>
</comment>
<keyword evidence="13 19" id="KW-1015">Disulfide bond</keyword>
<dbReference type="KEGG" id="qlo:115962937"/>
<dbReference type="PROSITE" id="PS00435">
    <property type="entry name" value="PEROXIDASE_1"/>
    <property type="match status" value="1"/>
</dbReference>
<keyword evidence="7 20" id="KW-0349">Heme</keyword>
<protein>
    <recommendedName>
        <fullName evidence="4 20">Peroxidase</fullName>
        <ecNumber evidence="4 20">1.11.1.7</ecNumber>
    </recommendedName>
</protein>
<dbReference type="GO" id="GO:0140825">
    <property type="term" value="F:lactoperoxidase activity"/>
    <property type="evidence" value="ECO:0007669"/>
    <property type="project" value="UniProtKB-EC"/>
</dbReference>
<dbReference type="PRINTS" id="PR00458">
    <property type="entry name" value="PEROXIDASE"/>
</dbReference>
<evidence type="ECO:0000256" key="5">
    <source>
        <dbReference type="ARBA" id="ARBA00022525"/>
    </source>
</evidence>
<evidence type="ECO:0000256" key="18">
    <source>
        <dbReference type="PIRSR" id="PIRSR600823-4"/>
    </source>
</evidence>
<feature type="disulfide bond" evidence="19">
    <location>
        <begin position="69"/>
        <end position="74"/>
    </location>
</feature>
<dbReference type="Gene3D" id="1.10.520.10">
    <property type="match status" value="1"/>
</dbReference>
<feature type="binding site" evidence="17">
    <location>
        <position position="75"/>
    </location>
    <ligand>
        <name>Ca(2+)</name>
        <dbReference type="ChEBI" id="CHEBI:29108"/>
        <label>1</label>
    </ligand>
</feature>
<feature type="disulfide bond" evidence="19">
    <location>
        <begin position="197"/>
        <end position="232"/>
    </location>
</feature>
<dbReference type="PANTHER" id="PTHR31235">
    <property type="entry name" value="PEROXIDASE 25-RELATED"/>
    <property type="match status" value="1"/>
</dbReference>
<keyword evidence="5 20" id="KW-0964">Secreted</keyword>
<dbReference type="InterPro" id="IPR033905">
    <property type="entry name" value="Secretory_peroxidase"/>
</dbReference>
<feature type="disulfide bond" evidence="19">
    <location>
        <begin position="36"/>
        <end position="113"/>
    </location>
</feature>
<dbReference type="Pfam" id="PF00141">
    <property type="entry name" value="peroxidase"/>
    <property type="match status" value="1"/>
</dbReference>
<sequence length="330" mass="35701">MFLQSSFMGILLVIIVTFFIRTCDGQLAFRFYAQTCPNAESIVLSVVQDAIARDPTVAAALLRLHFHDCFVEGCDGSILIDNGPTSEKRASPHQGLRGFEEIEKAKAELESACPGVVSCADIVALAARDAVALANGPGYQVLTGRRDGRVSNIELAAAMPDVNDSIQLLKAKFLEKGLTEKDLVLLSAAHTIGTTACFFMNKRLHNFFPNVEGVSSDPSINPTFLPGLEARCPKDGDVNVRLAMDSGSEQLFDINILQNIRNGFAVLASDARLNDDETTKSVIDSYFSLPGPLSVQAFEVDFADSIVKMGRIGVKTGFQGEIRRVCSSFN</sequence>
<dbReference type="GO" id="GO:0046872">
    <property type="term" value="F:metal ion binding"/>
    <property type="evidence" value="ECO:0007669"/>
    <property type="project" value="UniProtKB-UniRule"/>
</dbReference>
<dbReference type="InterPro" id="IPR019794">
    <property type="entry name" value="Peroxidases_AS"/>
</dbReference>
<dbReference type="Proteomes" id="UP000594261">
    <property type="component" value="Chromosome 2"/>
</dbReference>
<dbReference type="GO" id="GO:0005576">
    <property type="term" value="C:extracellular region"/>
    <property type="evidence" value="ECO:0007669"/>
    <property type="project" value="UniProtKB-SubCell"/>
</dbReference>
<feature type="binding site" evidence="17">
    <location>
        <position position="191"/>
    </location>
    <ligand>
        <name>Ca(2+)</name>
        <dbReference type="ChEBI" id="CHEBI:29108"/>
        <label>2</label>
    </ligand>
</feature>
<comment type="function">
    <text evidence="2">Removal of H(2)O(2), oxidation of toxic reductants, biosynthesis and degradation of lignin, suberization, auxin catabolism, response to environmental stresses such as wounding, pathogen attack and oxidative stress. These functions might be dependent on each isozyme/isoform in each plant tissue.</text>
</comment>
<reference evidence="23" key="1">
    <citation type="journal article" date="2016" name="G3 (Bethesda)">
        <title>First Draft Assembly and Annotation of the Genome of a California Endemic Oak Quercus lobata Nee (Fagaceae).</title>
        <authorList>
            <person name="Sork V.L."/>
            <person name="Fitz-Gibbon S.T."/>
            <person name="Puiu D."/>
            <person name="Crepeau M."/>
            <person name="Gugger P.F."/>
            <person name="Sherman R."/>
            <person name="Stevens K."/>
            <person name="Langley C.H."/>
            <person name="Pellegrini M."/>
            <person name="Salzberg S.L."/>
        </authorList>
    </citation>
    <scope>NUCLEOTIDE SEQUENCE [LARGE SCALE GENOMIC DNA]</scope>
    <source>
        <strain evidence="23">cv. SW786</strain>
    </source>
</reference>
<evidence type="ECO:0000256" key="12">
    <source>
        <dbReference type="ARBA" id="ARBA00023004"/>
    </source>
</evidence>
<dbReference type="PROSITE" id="PS00436">
    <property type="entry name" value="PEROXIDASE_2"/>
    <property type="match status" value="1"/>
</dbReference>
<evidence type="ECO:0000313" key="23">
    <source>
        <dbReference type="Proteomes" id="UP000594261"/>
    </source>
</evidence>
<dbReference type="EC" id="1.11.1.7" evidence="4 20"/>
<evidence type="ECO:0000256" key="4">
    <source>
        <dbReference type="ARBA" id="ARBA00012313"/>
    </source>
</evidence>
<feature type="binding site" description="axial binding residue" evidence="17">
    <location>
        <position position="190"/>
    </location>
    <ligand>
        <name>heme b</name>
        <dbReference type="ChEBI" id="CHEBI:60344"/>
    </ligand>
    <ligandPart>
        <name>Fe</name>
        <dbReference type="ChEBI" id="CHEBI:18248"/>
    </ligandPart>
</feature>
<reference evidence="22" key="2">
    <citation type="submission" date="2021-01" db="UniProtKB">
        <authorList>
            <consortium name="EnsemblPlants"/>
        </authorList>
    </citation>
    <scope>IDENTIFICATION</scope>
</reference>
<evidence type="ECO:0000256" key="9">
    <source>
        <dbReference type="ARBA" id="ARBA00022729"/>
    </source>
</evidence>
<comment type="subcellular location">
    <subcellularLocation>
        <location evidence="20">Secreted</location>
    </subcellularLocation>
</comment>
<keyword evidence="12 17" id="KW-0408">Iron</keyword>
<feature type="binding site" evidence="17">
    <location>
        <position position="71"/>
    </location>
    <ligand>
        <name>Ca(2+)</name>
        <dbReference type="ChEBI" id="CHEBI:29108"/>
        <label>1</label>
    </ligand>
</feature>
<evidence type="ECO:0000256" key="11">
    <source>
        <dbReference type="ARBA" id="ARBA00023002"/>
    </source>
</evidence>
<dbReference type="GeneID" id="115962937"/>
<dbReference type="SUPFAM" id="SSF48113">
    <property type="entry name" value="Heme-dependent peroxidases"/>
    <property type="match status" value="1"/>
</dbReference>
<dbReference type="GO" id="GO:0006979">
    <property type="term" value="P:response to oxidative stress"/>
    <property type="evidence" value="ECO:0007669"/>
    <property type="project" value="UniProtKB-UniRule"/>
</dbReference>
<comment type="similarity">
    <text evidence="3">Belongs to the peroxidase family. Ascorbate peroxidase subfamily.</text>
</comment>
<dbReference type="OrthoDB" id="2113341at2759"/>
<gene>
    <name evidence="22" type="primary">LOC115962937</name>
</gene>
<keyword evidence="9" id="KW-0732">Signal</keyword>
<evidence type="ECO:0000256" key="16">
    <source>
        <dbReference type="PIRSR" id="PIRSR600823-2"/>
    </source>
</evidence>
<evidence type="ECO:0000256" key="20">
    <source>
        <dbReference type="RuleBase" id="RU362060"/>
    </source>
</evidence>
<dbReference type="Gramene" id="QL02p098794:mrna">
    <property type="protein sequence ID" value="QL02p098794:mrna"/>
    <property type="gene ID" value="QL02p098794"/>
</dbReference>
<keyword evidence="14 20" id="KW-0376">Hydrogen peroxide</keyword>
<feature type="site" description="Transition state stabilizer" evidence="18">
    <location>
        <position position="63"/>
    </location>
</feature>
<dbReference type="RefSeq" id="XP_030937687.1">
    <property type="nucleotide sequence ID" value="XM_031081827.1"/>
</dbReference>
<keyword evidence="10 17" id="KW-0106">Calcium</keyword>
<dbReference type="OMA" id="SIVRMGQ"/>
<dbReference type="InParanoid" id="A0A7N2L347"/>
<dbReference type="FunFam" id="1.10.520.10:FF:000001">
    <property type="entry name" value="Peroxidase"/>
    <property type="match status" value="1"/>
</dbReference>
<feature type="binding site" evidence="17">
    <location>
        <position position="77"/>
    </location>
    <ligand>
        <name>Ca(2+)</name>
        <dbReference type="ChEBI" id="CHEBI:29108"/>
        <label>1</label>
    </ligand>
</feature>
<feature type="binding site" evidence="17">
    <location>
        <position position="68"/>
    </location>
    <ligand>
        <name>Ca(2+)</name>
        <dbReference type="ChEBI" id="CHEBI:29108"/>
        <label>1</label>
    </ligand>
</feature>
<dbReference type="InterPro" id="IPR000823">
    <property type="entry name" value="Peroxidase_pln"/>
</dbReference>
<evidence type="ECO:0000256" key="19">
    <source>
        <dbReference type="PIRSR" id="PIRSR600823-5"/>
    </source>
</evidence>
<dbReference type="Gene3D" id="1.10.420.10">
    <property type="entry name" value="Peroxidase, domain 2"/>
    <property type="match status" value="1"/>
</dbReference>
<evidence type="ECO:0000256" key="13">
    <source>
        <dbReference type="ARBA" id="ARBA00023157"/>
    </source>
</evidence>
<keyword evidence="6 20" id="KW-0575">Peroxidase</keyword>
<name>A0A7N2L347_QUELO</name>
<feature type="disulfide bond" evidence="19">
    <location>
        <begin position="119"/>
        <end position="326"/>
    </location>
</feature>
<dbReference type="AlphaFoldDB" id="A0A7N2L347"/>
<accession>A0A7N2L347</accession>
<evidence type="ECO:0000256" key="10">
    <source>
        <dbReference type="ARBA" id="ARBA00022837"/>
    </source>
</evidence>
<proteinExistence type="inferred from homology"/>
<evidence type="ECO:0000259" key="21">
    <source>
        <dbReference type="PROSITE" id="PS50873"/>
    </source>
</evidence>
<keyword evidence="23" id="KW-1185">Reference proteome</keyword>
<dbReference type="PROSITE" id="PS50873">
    <property type="entry name" value="PEROXIDASE_4"/>
    <property type="match status" value="1"/>
</dbReference>
<keyword evidence="11 20" id="KW-0560">Oxidoreductase</keyword>
<evidence type="ECO:0000256" key="7">
    <source>
        <dbReference type="ARBA" id="ARBA00022617"/>
    </source>
</evidence>
<dbReference type="InterPro" id="IPR002016">
    <property type="entry name" value="Haem_peroxidase"/>
</dbReference>
<dbReference type="InterPro" id="IPR019793">
    <property type="entry name" value="Peroxidases_heam-ligand_BS"/>
</dbReference>
<feature type="binding site" evidence="17">
    <location>
        <position position="73"/>
    </location>
    <ligand>
        <name>Ca(2+)</name>
        <dbReference type="ChEBI" id="CHEBI:29108"/>
        <label>1</label>
    </ligand>
</feature>
<dbReference type="GO" id="GO:0050832">
    <property type="term" value="P:defense response to fungus"/>
    <property type="evidence" value="ECO:0007669"/>
    <property type="project" value="UniProtKB-ARBA"/>
</dbReference>
<dbReference type="EnsemblPlants" id="QL02p098794:mrna">
    <property type="protein sequence ID" value="QL02p098794:mrna"/>
    <property type="gene ID" value="QL02p098794"/>
</dbReference>
<dbReference type="CDD" id="cd00693">
    <property type="entry name" value="secretory_peroxidase"/>
    <property type="match status" value="1"/>
</dbReference>
<evidence type="ECO:0000256" key="1">
    <source>
        <dbReference type="ARBA" id="ARBA00000189"/>
    </source>
</evidence>
<dbReference type="FunCoup" id="A0A7N2L347">
    <property type="interactions" value="131"/>
</dbReference>
<evidence type="ECO:0000256" key="2">
    <source>
        <dbReference type="ARBA" id="ARBA00002322"/>
    </source>
</evidence>
<feature type="binding site" evidence="17">
    <location>
        <position position="87"/>
    </location>
    <ligand>
        <name>Ca(2+)</name>
        <dbReference type="ChEBI" id="CHEBI:29108"/>
        <label>1</label>
    </ligand>
</feature>
<dbReference type="InterPro" id="IPR010255">
    <property type="entry name" value="Haem_peroxidase_sf"/>
</dbReference>
<feature type="binding site" evidence="17">
    <location>
        <position position="245"/>
    </location>
    <ligand>
        <name>Ca(2+)</name>
        <dbReference type="ChEBI" id="CHEBI:29108"/>
        <label>2</label>
    </ligand>
</feature>
<evidence type="ECO:0000256" key="17">
    <source>
        <dbReference type="PIRSR" id="PIRSR600823-3"/>
    </source>
</evidence>
<dbReference type="GO" id="GO:0042744">
    <property type="term" value="P:hydrogen peroxide catabolic process"/>
    <property type="evidence" value="ECO:0007669"/>
    <property type="project" value="UniProtKB-KW"/>
</dbReference>
<dbReference type="PRINTS" id="PR00461">
    <property type="entry name" value="PLPEROXIDASE"/>
</dbReference>
<comment type="cofactor">
    <cofactor evidence="17 20">
        <name>heme b</name>
        <dbReference type="ChEBI" id="CHEBI:60344"/>
    </cofactor>
    <text evidence="17 20">Binds 1 heme b (iron(II)-protoporphyrin IX) group per subunit.</text>
</comment>
<comment type="cofactor">
    <cofactor evidence="17 20">
        <name>Ca(2+)</name>
        <dbReference type="ChEBI" id="CHEBI:29108"/>
    </cofactor>
    <text evidence="17 20">Binds 2 calcium ions per subunit.</text>
</comment>
<evidence type="ECO:0000313" key="22">
    <source>
        <dbReference type="EnsemblPlants" id="QL02p098794:mrna"/>
    </source>
</evidence>
<dbReference type="FunFam" id="1.10.420.10:FF:000010">
    <property type="entry name" value="Peroxidase"/>
    <property type="match status" value="1"/>
</dbReference>
<comment type="catalytic activity">
    <reaction evidence="1 20">
        <text>2 a phenolic donor + H2O2 = 2 a phenolic radical donor + 2 H2O</text>
        <dbReference type="Rhea" id="RHEA:56136"/>
        <dbReference type="ChEBI" id="CHEBI:15377"/>
        <dbReference type="ChEBI" id="CHEBI:16240"/>
        <dbReference type="ChEBI" id="CHEBI:139520"/>
        <dbReference type="ChEBI" id="CHEBI:139521"/>
        <dbReference type="EC" id="1.11.1.7"/>
    </reaction>
</comment>
<feature type="binding site" evidence="16">
    <location>
        <position position="160"/>
    </location>
    <ligand>
        <name>substrate</name>
    </ligand>
</feature>
<evidence type="ECO:0000256" key="3">
    <source>
        <dbReference type="ARBA" id="ARBA00006873"/>
    </source>
</evidence>
<dbReference type="GO" id="GO:0020037">
    <property type="term" value="F:heme binding"/>
    <property type="evidence" value="ECO:0007669"/>
    <property type="project" value="UniProtKB-UniRule"/>
</dbReference>